<evidence type="ECO:0000256" key="6">
    <source>
        <dbReference type="ARBA" id="ARBA00023123"/>
    </source>
</evidence>
<dbReference type="InterPro" id="IPR013083">
    <property type="entry name" value="Znf_RING/FYVE/PHD"/>
</dbReference>
<dbReference type="PROSITE" id="PS50178">
    <property type="entry name" value="ZF_FYVE"/>
    <property type="match status" value="1"/>
</dbReference>
<dbReference type="Gene3D" id="3.30.40.10">
    <property type="entry name" value="Zinc/RING finger domain, C3HC4 (zinc finger)"/>
    <property type="match status" value="1"/>
</dbReference>
<feature type="domain" description="Myosin motor" evidence="14">
    <location>
        <begin position="80"/>
        <end position="805"/>
    </location>
</feature>
<dbReference type="Proteomes" id="UP000794436">
    <property type="component" value="Unassembled WGS sequence"/>
</dbReference>
<dbReference type="Gene3D" id="1.10.10.820">
    <property type="match status" value="1"/>
</dbReference>
<feature type="region of interest" description="Disordered" evidence="12">
    <location>
        <begin position="1068"/>
        <end position="1097"/>
    </location>
</feature>
<evidence type="ECO:0008006" key="17">
    <source>
        <dbReference type="Google" id="ProtNLM"/>
    </source>
</evidence>
<dbReference type="Pfam" id="PF00612">
    <property type="entry name" value="IQ"/>
    <property type="match status" value="1"/>
</dbReference>
<keyword evidence="8 10" id="KW-0009">Actin-binding</keyword>
<dbReference type="InterPro" id="IPR000306">
    <property type="entry name" value="Znf_FYVE"/>
</dbReference>
<evidence type="ECO:0000256" key="4">
    <source>
        <dbReference type="ARBA" id="ARBA00022833"/>
    </source>
</evidence>
<sequence length="1387" mass="155824">METDALVWVPDAADHLVWVSARILQVHTHPNDSSVAGEANDVHTVTVQLLATGQEVDVPLILTAAGECRNVLLQNQPEELDQNDLVTLPHLHEASILHSLRVRYARDAIYTRIGEILISINPFKGLPALYTHELVDSYGPEADVIGATPHLYAIARAAYVDVVRNHRNQSILISGESGAGKTEATKIMMKYFALTCGTKARDEDVSSPHDNISIESQVLQSNPILEAFGNARTERNDNSSRFGKFIELQFDAVRHTIVGARIRTYLLEKIRVINQAANERNFHIFYELIAAAKSSLPGSASWCLQSAEHYRILHQSGCYTRRDGVDDAAQFHRTRRAMQQIGLVDSEISNVLEIVSAMLHMGNISFVRRSNDTENTQEATIAVEREAFETAAALLRVSEDQLGFSLTKRQLRTSTETLTVGMDVPQAEHTRNALVMECYRLLFAWLVGRINAKIHHQGSTHVDCIGLLDIFGFEDMAVNSFEQLCINYANEALQHQFNEFVFEQEQRLYRDEGIAWAFVDFPNNIACLELFERKPLGLFSLADQECLFPQGTDRALLSKYYSEFEKKTPHPHFLPPSSGWQRQSHFVVAHYAGKVSYAIEGFLAKNKDSFCENAAKLLAMSTNPLVQSLSLAATAATSTSTDPIDVSPDGVTPSGLNDPRSSGMRRVKSSIAAVSVGTQFKLQLNELLEIIRATAPHYVRCIKPNDTNVCDAFSSARVVEQLRSGGVLEAVRVARAGFPVRMSHQQFLERYQRVLTTAGCGRQTLEKCLVRLKEVITSANVGVSLGRTRVFFRRQPYEQLEQFRVQQLKGSVVLIQKTVRGYGARHAFLRLRATVLRLQSYFRGRRARKFTMWLRETRRATMLQTVIRAFLYRARFMRFRRAVLHCQTNWRRRVAAAMVQERREDRAATRLAAWWRGASQCCEFRKLRSAVVSLQCRLRCRLARRELLALRLESRNVSKLQKDNQQLQSQIERMRQEMLAMQAKMREQTPTNSKVQTKVVDEPKPTNSNQQLELTIYAPEDEVAEPLTPASSSNGSITKLGLSVDLRLSPERPRRPPLAIQSGVMSVLPPSRRSSLPPMPASTSKAEVKQGGGLRRFSLDPTSQHIVATTVRFVMDKVGLGKKESENPEEEQERIIKQVTEQLQATPTRPTLGRRGSGSGFELELPRDCDNNSIIDEDAEYQDDEPVETTSRPSQRVAPLTMCSSLRTFTWSSSSSSVASPPPSFGAPMSARPHRQRPRFFGDDCSSVDAMSTRSDSWRTHPSVRVHMGSSGTGSTASSTTMLGSVPRWCKDSMCKACHCKFTFLIRRHHCRSCGNSFCFEHSTRRMMLSDLGYYEPQRVCDDCFEWRTLELHSSQPGSSRDSESSQFSAAVRPLIIPPPTPGKLLA</sequence>
<dbReference type="Gene3D" id="1.20.58.530">
    <property type="match status" value="1"/>
</dbReference>
<evidence type="ECO:0000259" key="14">
    <source>
        <dbReference type="PROSITE" id="PS51456"/>
    </source>
</evidence>
<keyword evidence="2 10" id="KW-0547">Nucleotide-binding</keyword>
<dbReference type="Gene3D" id="1.20.5.190">
    <property type="match status" value="2"/>
</dbReference>
<dbReference type="GO" id="GO:0051015">
    <property type="term" value="F:actin filament binding"/>
    <property type="evidence" value="ECO:0007669"/>
    <property type="project" value="TreeGrafter"/>
</dbReference>
<dbReference type="CDD" id="cd15760">
    <property type="entry name" value="FYVE_scVPS27p_like"/>
    <property type="match status" value="1"/>
</dbReference>
<dbReference type="CDD" id="cd00124">
    <property type="entry name" value="MYSc"/>
    <property type="match status" value="1"/>
</dbReference>
<dbReference type="PROSITE" id="PS51456">
    <property type="entry name" value="MYOSIN_MOTOR"/>
    <property type="match status" value="1"/>
</dbReference>
<protein>
    <recommendedName>
        <fullName evidence="17">Myosin-like protein</fullName>
    </recommendedName>
</protein>
<dbReference type="GO" id="GO:0007015">
    <property type="term" value="P:actin filament organization"/>
    <property type="evidence" value="ECO:0007669"/>
    <property type="project" value="TreeGrafter"/>
</dbReference>
<evidence type="ECO:0000256" key="8">
    <source>
        <dbReference type="ARBA" id="ARBA00023203"/>
    </source>
</evidence>
<dbReference type="SUPFAM" id="SSF57903">
    <property type="entry name" value="FYVE/PHD zinc finger"/>
    <property type="match status" value="1"/>
</dbReference>
<dbReference type="PROSITE" id="PS50096">
    <property type="entry name" value="IQ"/>
    <property type="match status" value="3"/>
</dbReference>
<feature type="region of interest" description="Disordered" evidence="12">
    <location>
        <begin position="1177"/>
        <end position="1196"/>
    </location>
</feature>
<comment type="similarity">
    <text evidence="10">Belongs to the TRAFAC class myosin-kinesin ATPase superfamily. Myosin family.</text>
</comment>
<dbReference type="InterPro" id="IPR011011">
    <property type="entry name" value="Znf_FYVE_PHD"/>
</dbReference>
<dbReference type="GO" id="GO:0005524">
    <property type="term" value="F:ATP binding"/>
    <property type="evidence" value="ECO:0007669"/>
    <property type="project" value="UniProtKB-UniRule"/>
</dbReference>
<dbReference type="PANTHER" id="PTHR13140:SF845">
    <property type="entry name" value="MYOSIN-LIKE PROTEIN"/>
    <property type="match status" value="1"/>
</dbReference>
<feature type="region of interest" description="Disordered" evidence="12">
    <location>
        <begin position="985"/>
        <end position="1006"/>
    </location>
</feature>
<dbReference type="SUPFAM" id="SSF52540">
    <property type="entry name" value="P-loop containing nucleoside triphosphate hydrolases"/>
    <property type="match status" value="1"/>
</dbReference>
<dbReference type="InterPro" id="IPR001609">
    <property type="entry name" value="Myosin_head_motor_dom-like"/>
</dbReference>
<evidence type="ECO:0000256" key="5">
    <source>
        <dbReference type="ARBA" id="ARBA00022840"/>
    </source>
</evidence>
<evidence type="ECO:0000256" key="3">
    <source>
        <dbReference type="ARBA" id="ARBA00022771"/>
    </source>
</evidence>
<dbReference type="GO" id="GO:0016020">
    <property type="term" value="C:membrane"/>
    <property type="evidence" value="ECO:0007669"/>
    <property type="project" value="TreeGrafter"/>
</dbReference>
<feature type="region of interest" description="Disordered" evidence="12">
    <location>
        <begin position="639"/>
        <end position="663"/>
    </location>
</feature>
<dbReference type="EMBL" id="SPLM01000036">
    <property type="protein sequence ID" value="TMW66528.1"/>
    <property type="molecule type" value="Genomic_DNA"/>
</dbReference>
<keyword evidence="5 10" id="KW-0067">ATP-binding</keyword>
<dbReference type="InterPro" id="IPR027417">
    <property type="entry name" value="P-loop_NTPase"/>
</dbReference>
<evidence type="ECO:0000256" key="10">
    <source>
        <dbReference type="PROSITE-ProRule" id="PRU00782"/>
    </source>
</evidence>
<keyword evidence="16" id="KW-1185">Reference proteome</keyword>
<gene>
    <name evidence="15" type="ORF">Poli38472_004293</name>
</gene>
<dbReference type="Pfam" id="PF00063">
    <property type="entry name" value="Myosin_head"/>
    <property type="match status" value="1"/>
</dbReference>
<dbReference type="OrthoDB" id="6108017at2759"/>
<evidence type="ECO:0000259" key="13">
    <source>
        <dbReference type="PROSITE" id="PS50178"/>
    </source>
</evidence>
<feature type="coiled-coil region" evidence="11">
    <location>
        <begin position="950"/>
        <end position="984"/>
    </location>
</feature>
<evidence type="ECO:0000256" key="11">
    <source>
        <dbReference type="SAM" id="Coils"/>
    </source>
</evidence>
<comment type="caution">
    <text evidence="15">The sequence shown here is derived from an EMBL/GenBank/DDBJ whole genome shotgun (WGS) entry which is preliminary data.</text>
</comment>
<dbReference type="Gene3D" id="1.20.120.720">
    <property type="entry name" value="Myosin VI head, motor domain, U50 subdomain"/>
    <property type="match status" value="1"/>
</dbReference>
<dbReference type="InterPro" id="IPR017455">
    <property type="entry name" value="Znf_FYVE-rel"/>
</dbReference>
<dbReference type="SMART" id="SM00242">
    <property type="entry name" value="MYSc"/>
    <property type="match status" value="1"/>
</dbReference>
<dbReference type="SMART" id="SM00015">
    <property type="entry name" value="IQ"/>
    <property type="match status" value="5"/>
</dbReference>
<dbReference type="SMART" id="SM00064">
    <property type="entry name" value="FYVE"/>
    <property type="match status" value="1"/>
</dbReference>
<dbReference type="GO" id="GO:0000146">
    <property type="term" value="F:microfilament motor activity"/>
    <property type="evidence" value="ECO:0007669"/>
    <property type="project" value="TreeGrafter"/>
</dbReference>
<evidence type="ECO:0000256" key="1">
    <source>
        <dbReference type="ARBA" id="ARBA00022723"/>
    </source>
</evidence>
<dbReference type="Gene3D" id="3.40.850.10">
    <property type="entry name" value="Kinesin motor domain"/>
    <property type="match status" value="1"/>
</dbReference>
<feature type="compositionally biased region" description="Acidic residues" evidence="12">
    <location>
        <begin position="1177"/>
        <end position="1187"/>
    </location>
</feature>
<accession>A0A8K1CPA0</accession>
<dbReference type="FunFam" id="1.10.10.820:FF:000001">
    <property type="entry name" value="Myosin heavy chain"/>
    <property type="match status" value="1"/>
</dbReference>
<name>A0A8K1CPA0_PYTOL</name>
<evidence type="ECO:0000256" key="7">
    <source>
        <dbReference type="ARBA" id="ARBA00023175"/>
    </source>
</evidence>
<keyword evidence="6 10" id="KW-0518">Myosin</keyword>
<feature type="binding site" evidence="10">
    <location>
        <begin position="175"/>
        <end position="182"/>
    </location>
    <ligand>
        <name>ATP</name>
        <dbReference type="ChEBI" id="CHEBI:30616"/>
    </ligand>
</feature>
<keyword evidence="1" id="KW-0479">Metal-binding</keyword>
<dbReference type="InterPro" id="IPR036961">
    <property type="entry name" value="Kinesin_motor_dom_sf"/>
</dbReference>
<dbReference type="GO" id="GO:0005737">
    <property type="term" value="C:cytoplasm"/>
    <property type="evidence" value="ECO:0007669"/>
    <property type="project" value="TreeGrafter"/>
</dbReference>
<evidence type="ECO:0000313" key="16">
    <source>
        <dbReference type="Proteomes" id="UP000794436"/>
    </source>
</evidence>
<keyword evidence="11" id="KW-0175">Coiled coil</keyword>
<dbReference type="GO" id="GO:0016459">
    <property type="term" value="C:myosin complex"/>
    <property type="evidence" value="ECO:0007669"/>
    <property type="project" value="UniProtKB-KW"/>
</dbReference>
<reference evidence="15" key="1">
    <citation type="submission" date="2019-03" db="EMBL/GenBank/DDBJ databases">
        <title>Long read genome sequence of the mycoparasitic Pythium oligandrum ATCC 38472 isolated from sugarbeet rhizosphere.</title>
        <authorList>
            <person name="Gaulin E."/>
        </authorList>
    </citation>
    <scope>NUCLEOTIDE SEQUENCE</scope>
    <source>
        <strain evidence="15">ATCC 38472_TT</strain>
    </source>
</reference>
<dbReference type="GO" id="GO:0008270">
    <property type="term" value="F:zinc ion binding"/>
    <property type="evidence" value="ECO:0007669"/>
    <property type="project" value="UniProtKB-KW"/>
</dbReference>
<feature type="region of interest" description="Disordered" evidence="12">
    <location>
        <begin position="1148"/>
        <end position="1168"/>
    </location>
</feature>
<evidence type="ECO:0000313" key="15">
    <source>
        <dbReference type="EMBL" id="TMW66528.1"/>
    </source>
</evidence>
<dbReference type="Pfam" id="PF01363">
    <property type="entry name" value="FYVE"/>
    <property type="match status" value="1"/>
</dbReference>
<dbReference type="PRINTS" id="PR00193">
    <property type="entry name" value="MYOSINHEAVY"/>
</dbReference>
<proteinExistence type="inferred from homology"/>
<feature type="region of interest" description="Actin-binding" evidence="10">
    <location>
        <begin position="684"/>
        <end position="706"/>
    </location>
</feature>
<organism evidence="15 16">
    <name type="scientific">Pythium oligandrum</name>
    <name type="common">Mycoparasitic fungus</name>
    <dbReference type="NCBI Taxonomy" id="41045"/>
    <lineage>
        <taxon>Eukaryota</taxon>
        <taxon>Sar</taxon>
        <taxon>Stramenopiles</taxon>
        <taxon>Oomycota</taxon>
        <taxon>Peronosporomycetes</taxon>
        <taxon>Pythiales</taxon>
        <taxon>Pythiaceae</taxon>
        <taxon>Pythium</taxon>
    </lineage>
</organism>
<evidence type="ECO:0000256" key="2">
    <source>
        <dbReference type="ARBA" id="ARBA00022741"/>
    </source>
</evidence>
<dbReference type="Gene3D" id="6.20.240.20">
    <property type="match status" value="1"/>
</dbReference>
<keyword evidence="7 10" id="KW-0505">Motor protein</keyword>
<evidence type="ECO:0000256" key="9">
    <source>
        <dbReference type="PROSITE-ProRule" id="PRU00091"/>
    </source>
</evidence>
<dbReference type="InterPro" id="IPR000048">
    <property type="entry name" value="IQ_motif_EF-hand-BS"/>
</dbReference>
<keyword evidence="3 9" id="KW-0863">Zinc-finger</keyword>
<keyword evidence="4" id="KW-0862">Zinc</keyword>
<dbReference type="PANTHER" id="PTHR13140">
    <property type="entry name" value="MYOSIN"/>
    <property type="match status" value="1"/>
</dbReference>
<evidence type="ECO:0000256" key="12">
    <source>
        <dbReference type="SAM" id="MobiDB-lite"/>
    </source>
</evidence>
<feature type="domain" description="FYVE-type" evidence="13">
    <location>
        <begin position="1289"/>
        <end position="1349"/>
    </location>
</feature>